<evidence type="ECO:0000313" key="2">
    <source>
        <dbReference type="Proteomes" id="UP000547209"/>
    </source>
</evidence>
<protein>
    <submittedName>
        <fullName evidence="1">Phage tail protein I</fullName>
    </submittedName>
</protein>
<reference evidence="1 2" key="1">
    <citation type="submission" date="2020-08" db="EMBL/GenBank/DDBJ databases">
        <title>Cohnella phylogeny.</title>
        <authorList>
            <person name="Dunlap C."/>
        </authorList>
    </citation>
    <scope>NUCLEOTIDE SEQUENCE [LARGE SCALE GENOMIC DNA]</scope>
    <source>
        <strain evidence="1 2">DSM 28246</strain>
    </source>
</reference>
<name>A0A7X0RNG6_9BACL</name>
<proteinExistence type="predicted"/>
<gene>
    <name evidence="1" type="ORF">H7C19_07405</name>
</gene>
<evidence type="ECO:0000313" key="1">
    <source>
        <dbReference type="EMBL" id="MBB6670513.1"/>
    </source>
</evidence>
<dbReference type="AlphaFoldDB" id="A0A7X0RNG6"/>
<dbReference type="Proteomes" id="UP000547209">
    <property type="component" value="Unassembled WGS sequence"/>
</dbReference>
<accession>A0A7X0RNG6</accession>
<dbReference type="InterPro" id="IPR006521">
    <property type="entry name" value="Tail_protein_I"/>
</dbReference>
<comment type="caution">
    <text evidence="1">The sequence shown here is derived from an EMBL/GenBank/DDBJ whole genome shotgun (WGS) entry which is preliminary data.</text>
</comment>
<dbReference type="NCBIfam" id="TIGR01634">
    <property type="entry name" value="tail_P2_I"/>
    <property type="match status" value="1"/>
</dbReference>
<dbReference type="RefSeq" id="WP_185141955.1">
    <property type="nucleotide sequence ID" value="NZ_JACJVP010000008.1"/>
</dbReference>
<organism evidence="1 2">
    <name type="scientific">Cohnella nanjingensis</name>
    <dbReference type="NCBI Taxonomy" id="1387779"/>
    <lineage>
        <taxon>Bacteria</taxon>
        <taxon>Bacillati</taxon>
        <taxon>Bacillota</taxon>
        <taxon>Bacilli</taxon>
        <taxon>Bacillales</taxon>
        <taxon>Paenibacillaceae</taxon>
        <taxon>Cohnella</taxon>
    </lineage>
</organism>
<sequence>MTNIRTARLLDILPTSIHSDPAIAAAATALDAELQSVSAMSAALSIYARSAEWTDAETDELAWQFQPPYYDPGLPLDQRRALVHSAIPFHRRKGTPGAVEDLVELLFGEGSVEEWWEYDGDPHHFRVLTNNADVTTTRAQEFFQAVEAVKRLSAVLDSVTISQAEPLQLYIGGALHIGERITI</sequence>
<dbReference type="EMBL" id="JACJVP010000008">
    <property type="protein sequence ID" value="MBB6670513.1"/>
    <property type="molecule type" value="Genomic_DNA"/>
</dbReference>
<dbReference type="Pfam" id="PF09684">
    <property type="entry name" value="Tail_P2_I"/>
    <property type="match status" value="1"/>
</dbReference>
<keyword evidence="2" id="KW-1185">Reference proteome</keyword>